<evidence type="ECO:0000313" key="1">
    <source>
        <dbReference type="EMBL" id="WTR75095.1"/>
    </source>
</evidence>
<name>A0ABZ1LM62_9ACTN</name>
<sequence>MDSTLKPLERAADDYLDTVAAEDGTAVCSRMTRVAQTEFAAA</sequence>
<keyword evidence="2" id="KW-1185">Reference proteome</keyword>
<dbReference type="RefSeq" id="WP_327159498.1">
    <property type="nucleotide sequence ID" value="NZ_CP108062.1"/>
</dbReference>
<proteinExistence type="predicted"/>
<accession>A0ABZ1LM62</accession>
<protein>
    <submittedName>
        <fullName evidence="1">Uncharacterized protein</fullName>
    </submittedName>
</protein>
<dbReference type="Proteomes" id="UP001622594">
    <property type="component" value="Chromosome"/>
</dbReference>
<evidence type="ECO:0000313" key="2">
    <source>
        <dbReference type="Proteomes" id="UP001622594"/>
    </source>
</evidence>
<dbReference type="EMBL" id="CP108188">
    <property type="protein sequence ID" value="WTR75095.1"/>
    <property type="molecule type" value="Genomic_DNA"/>
</dbReference>
<reference evidence="1 2" key="1">
    <citation type="submission" date="2022-10" db="EMBL/GenBank/DDBJ databases">
        <title>The complete genomes of actinobacterial strains from the NBC collection.</title>
        <authorList>
            <person name="Joergensen T.S."/>
            <person name="Alvarez Arevalo M."/>
            <person name="Sterndorff E.B."/>
            <person name="Faurdal D."/>
            <person name="Vuksanovic O."/>
            <person name="Mourched A.-S."/>
            <person name="Charusanti P."/>
            <person name="Shaw S."/>
            <person name="Blin K."/>
            <person name="Weber T."/>
        </authorList>
    </citation>
    <scope>NUCLEOTIDE SEQUENCE [LARGE SCALE GENOMIC DNA]</scope>
    <source>
        <strain evidence="1 2">NBC_00123</strain>
    </source>
</reference>
<organism evidence="1 2">
    <name type="scientific">Streptomyces zaomyceticus</name>
    <dbReference type="NCBI Taxonomy" id="68286"/>
    <lineage>
        <taxon>Bacteria</taxon>
        <taxon>Bacillati</taxon>
        <taxon>Actinomycetota</taxon>
        <taxon>Actinomycetes</taxon>
        <taxon>Kitasatosporales</taxon>
        <taxon>Streptomycetaceae</taxon>
        <taxon>Streptomyces</taxon>
    </lineage>
</organism>
<gene>
    <name evidence="1" type="ORF">OG814_40475</name>
</gene>